<reference evidence="8 9" key="1">
    <citation type="journal article" date="2019" name="Philos. Trans. R. Soc. Lond., B, Biol. Sci.">
        <title>Ant behaviour and brain gene expression of defending hosts depend on the ecological success of the intruding social parasite.</title>
        <authorList>
            <person name="Kaur R."/>
            <person name="Stoldt M."/>
            <person name="Jongepier E."/>
            <person name="Feldmeyer B."/>
            <person name="Menzel F."/>
            <person name="Bornberg-Bauer E."/>
            <person name="Foitzik S."/>
        </authorList>
    </citation>
    <scope>NUCLEOTIDE SEQUENCE [LARGE SCALE GENOMIC DNA]</scope>
    <source>
        <tissue evidence="8">Whole body</tissue>
    </source>
</reference>
<evidence type="ECO:0000313" key="8">
    <source>
        <dbReference type="EMBL" id="TGZ37534.1"/>
    </source>
</evidence>
<evidence type="ECO:0000256" key="3">
    <source>
        <dbReference type="ARBA" id="ARBA00022989"/>
    </source>
</evidence>
<dbReference type="GO" id="GO:0016020">
    <property type="term" value="C:membrane"/>
    <property type="evidence" value="ECO:0007669"/>
    <property type="project" value="UniProtKB-SubCell"/>
</dbReference>
<sequence>MTSSVEYLKSWNGIFKIMQLVLGTICVGIIGNEFSTVFNFYSVECYFLIATCTFYIATFILFIGYLMSPSAASIIPKTIYANKDDKNEFLYHSIASILLLAASIALMVQIHKRYVIILHYKALLAASICSLLNTILYVCSAVIGFGTYRLSENNLVKVMSTVKLPSNCHQSEGYNIKKSDQNDVVMTTKRPIP</sequence>
<keyword evidence="2 5" id="KW-0812">Transmembrane</keyword>
<organism evidence="8 9">
    <name type="scientific">Temnothorax longispinosus</name>
    <dbReference type="NCBI Taxonomy" id="300112"/>
    <lineage>
        <taxon>Eukaryota</taxon>
        <taxon>Metazoa</taxon>
        <taxon>Ecdysozoa</taxon>
        <taxon>Arthropoda</taxon>
        <taxon>Hexapoda</taxon>
        <taxon>Insecta</taxon>
        <taxon>Pterygota</taxon>
        <taxon>Neoptera</taxon>
        <taxon>Endopterygota</taxon>
        <taxon>Hymenoptera</taxon>
        <taxon>Apocrita</taxon>
        <taxon>Aculeata</taxon>
        <taxon>Formicoidea</taxon>
        <taxon>Formicidae</taxon>
        <taxon>Myrmicinae</taxon>
        <taxon>Temnothorax</taxon>
    </lineage>
</organism>
<keyword evidence="3 6" id="KW-1133">Transmembrane helix</keyword>
<dbReference type="InterPro" id="IPR008253">
    <property type="entry name" value="Marvel"/>
</dbReference>
<feature type="domain" description="MARVEL" evidence="7">
    <location>
        <begin position="7"/>
        <end position="149"/>
    </location>
</feature>
<dbReference type="AlphaFoldDB" id="A0A4V3S7J5"/>
<dbReference type="InterPro" id="IPR050578">
    <property type="entry name" value="MARVEL-CKLF_proteins"/>
</dbReference>
<keyword evidence="9" id="KW-1185">Reference proteome</keyword>
<dbReference type="EMBL" id="QBLH01003535">
    <property type="protein sequence ID" value="TGZ37534.1"/>
    <property type="molecule type" value="Genomic_DNA"/>
</dbReference>
<dbReference type="PANTHER" id="PTHR22776:SF92">
    <property type="entry name" value="LD04844P"/>
    <property type="match status" value="1"/>
</dbReference>
<name>A0A4V3S7J5_9HYME</name>
<feature type="transmembrane region" description="Helical" evidence="6">
    <location>
        <begin position="122"/>
        <end position="148"/>
    </location>
</feature>
<accession>A0A4V3S7J5</accession>
<feature type="transmembrane region" description="Helical" evidence="6">
    <location>
        <begin position="47"/>
        <end position="68"/>
    </location>
</feature>
<protein>
    <recommendedName>
        <fullName evidence="7">MARVEL domain-containing protein</fullName>
    </recommendedName>
</protein>
<evidence type="ECO:0000256" key="1">
    <source>
        <dbReference type="ARBA" id="ARBA00004141"/>
    </source>
</evidence>
<evidence type="ECO:0000259" key="7">
    <source>
        <dbReference type="PROSITE" id="PS51225"/>
    </source>
</evidence>
<dbReference type="Pfam" id="PF01284">
    <property type="entry name" value="MARVEL"/>
    <property type="match status" value="1"/>
</dbReference>
<feature type="transmembrane region" description="Helical" evidence="6">
    <location>
        <begin position="20"/>
        <end position="41"/>
    </location>
</feature>
<evidence type="ECO:0000256" key="6">
    <source>
        <dbReference type="SAM" id="Phobius"/>
    </source>
</evidence>
<dbReference type="PROSITE" id="PS51225">
    <property type="entry name" value="MARVEL"/>
    <property type="match status" value="1"/>
</dbReference>
<evidence type="ECO:0000313" key="9">
    <source>
        <dbReference type="Proteomes" id="UP000310200"/>
    </source>
</evidence>
<comment type="caution">
    <text evidence="8">The sequence shown here is derived from an EMBL/GenBank/DDBJ whole genome shotgun (WGS) entry which is preliminary data.</text>
</comment>
<dbReference type="STRING" id="300112.A0A4V3S7J5"/>
<evidence type="ECO:0000256" key="4">
    <source>
        <dbReference type="ARBA" id="ARBA00023136"/>
    </source>
</evidence>
<comment type="subcellular location">
    <subcellularLocation>
        <location evidence="1">Membrane</location>
        <topology evidence="1">Multi-pass membrane protein</topology>
    </subcellularLocation>
</comment>
<dbReference type="PANTHER" id="PTHR22776">
    <property type="entry name" value="MARVEL-CONTAINING POTENTIAL LIPID RAFT-ASSOCIATED PROTEIN"/>
    <property type="match status" value="1"/>
</dbReference>
<feature type="transmembrane region" description="Helical" evidence="6">
    <location>
        <begin position="89"/>
        <end position="110"/>
    </location>
</feature>
<dbReference type="Proteomes" id="UP000310200">
    <property type="component" value="Unassembled WGS sequence"/>
</dbReference>
<proteinExistence type="predicted"/>
<gene>
    <name evidence="8" type="ORF">DBV15_04670</name>
</gene>
<evidence type="ECO:0000256" key="2">
    <source>
        <dbReference type="ARBA" id="ARBA00022692"/>
    </source>
</evidence>
<evidence type="ECO:0000256" key="5">
    <source>
        <dbReference type="PROSITE-ProRule" id="PRU00581"/>
    </source>
</evidence>
<keyword evidence="4 5" id="KW-0472">Membrane</keyword>